<dbReference type="InterPro" id="IPR046348">
    <property type="entry name" value="SIS_dom_sf"/>
</dbReference>
<dbReference type="SUPFAM" id="SSF53697">
    <property type="entry name" value="SIS domain"/>
    <property type="match status" value="1"/>
</dbReference>
<dbReference type="GO" id="GO:0046348">
    <property type="term" value="P:amino sugar catabolic process"/>
    <property type="evidence" value="ECO:0007669"/>
    <property type="project" value="TreeGrafter"/>
</dbReference>
<accession>X0SU55</accession>
<dbReference type="PANTHER" id="PTHR10088:SF4">
    <property type="entry name" value="GLUCOKINASE REGULATORY PROTEIN"/>
    <property type="match status" value="1"/>
</dbReference>
<dbReference type="PROSITE" id="PS51464">
    <property type="entry name" value="SIS"/>
    <property type="match status" value="1"/>
</dbReference>
<organism evidence="3">
    <name type="scientific">marine sediment metagenome</name>
    <dbReference type="NCBI Taxonomy" id="412755"/>
    <lineage>
        <taxon>unclassified sequences</taxon>
        <taxon>metagenomes</taxon>
        <taxon>ecological metagenomes</taxon>
    </lineage>
</organism>
<dbReference type="GO" id="GO:0009254">
    <property type="term" value="P:peptidoglycan turnover"/>
    <property type="evidence" value="ECO:0007669"/>
    <property type="project" value="TreeGrafter"/>
</dbReference>
<dbReference type="Gene3D" id="3.40.50.10490">
    <property type="entry name" value="Glucose-6-phosphate isomerase like protein, domain 1"/>
    <property type="match status" value="1"/>
</dbReference>
<dbReference type="InterPro" id="IPR001347">
    <property type="entry name" value="SIS_dom"/>
</dbReference>
<evidence type="ECO:0000256" key="1">
    <source>
        <dbReference type="ARBA" id="ARBA00023277"/>
    </source>
</evidence>
<dbReference type="PANTHER" id="PTHR10088">
    <property type="entry name" value="GLUCOKINASE REGULATORY PROTEIN"/>
    <property type="match status" value="1"/>
</dbReference>
<feature type="domain" description="SIS" evidence="2">
    <location>
        <begin position="67"/>
        <end position="115"/>
    </location>
</feature>
<dbReference type="AlphaFoldDB" id="X0SU55"/>
<dbReference type="GO" id="GO:0016803">
    <property type="term" value="F:ether hydrolase activity"/>
    <property type="evidence" value="ECO:0007669"/>
    <property type="project" value="TreeGrafter"/>
</dbReference>
<protein>
    <recommendedName>
        <fullName evidence="2">SIS domain-containing protein</fullName>
    </recommendedName>
</protein>
<dbReference type="Pfam" id="PF22198">
    <property type="entry name" value="GKRP_SIS_2"/>
    <property type="match status" value="1"/>
</dbReference>
<dbReference type="InterPro" id="IPR054017">
    <property type="entry name" value="GKRP_SIS_2"/>
</dbReference>
<reference evidence="3" key="1">
    <citation type="journal article" date="2014" name="Front. Microbiol.">
        <title>High frequency of phylogenetically diverse reductive dehalogenase-homologous genes in deep subseafloor sedimentary metagenomes.</title>
        <authorList>
            <person name="Kawai M."/>
            <person name="Futagami T."/>
            <person name="Toyoda A."/>
            <person name="Takaki Y."/>
            <person name="Nishi S."/>
            <person name="Hori S."/>
            <person name="Arai W."/>
            <person name="Tsubouchi T."/>
            <person name="Morono Y."/>
            <person name="Uchiyama I."/>
            <person name="Ito T."/>
            <person name="Fujiyama A."/>
            <person name="Inagaki F."/>
            <person name="Takami H."/>
        </authorList>
    </citation>
    <scope>NUCLEOTIDE SEQUENCE</scope>
    <source>
        <strain evidence="3">Expedition CK06-06</strain>
    </source>
</reference>
<proteinExistence type="predicted"/>
<dbReference type="GO" id="GO:0097367">
    <property type="term" value="F:carbohydrate derivative binding"/>
    <property type="evidence" value="ECO:0007669"/>
    <property type="project" value="InterPro"/>
</dbReference>
<evidence type="ECO:0000313" key="3">
    <source>
        <dbReference type="EMBL" id="GAF84494.1"/>
    </source>
</evidence>
<evidence type="ECO:0000259" key="2">
    <source>
        <dbReference type="PROSITE" id="PS51464"/>
    </source>
</evidence>
<keyword evidence="1" id="KW-0119">Carbohydrate metabolism</keyword>
<dbReference type="EMBL" id="BARS01000959">
    <property type="protein sequence ID" value="GAF84494.1"/>
    <property type="molecule type" value="Genomic_DNA"/>
</dbReference>
<dbReference type="InterPro" id="IPR040190">
    <property type="entry name" value="MURQ/GCKR"/>
</dbReference>
<gene>
    <name evidence="3" type="ORF">S01H1_02066</name>
</gene>
<name>X0SU55_9ZZZZ</name>
<sequence length="115" mass="12730">MIKSKQDKKRIFRELASLMTEQRNINTMDIDTRSTKEIIKLINEDDKKVAYAVEKEISYIANAVEIIVECFKKGGRLFYTGAGTSGRLGVLDAAECPPTFGTNPEMVQGIIAGGK</sequence>
<feature type="non-terminal residue" evidence="3">
    <location>
        <position position="115"/>
    </location>
</feature>
<comment type="caution">
    <text evidence="3">The sequence shown here is derived from an EMBL/GenBank/DDBJ whole genome shotgun (WGS) entry which is preliminary data.</text>
</comment>
<dbReference type="GO" id="GO:0016835">
    <property type="term" value="F:carbon-oxygen lyase activity"/>
    <property type="evidence" value="ECO:0007669"/>
    <property type="project" value="TreeGrafter"/>
</dbReference>